<evidence type="ECO:0000313" key="2">
    <source>
        <dbReference type="Proteomes" id="UP000789375"/>
    </source>
</evidence>
<evidence type="ECO:0000313" key="1">
    <source>
        <dbReference type="EMBL" id="CAG8571123.1"/>
    </source>
</evidence>
<organism evidence="1 2">
    <name type="scientific">Funneliformis mosseae</name>
    <name type="common">Endomycorrhizal fungus</name>
    <name type="synonym">Glomus mosseae</name>
    <dbReference type="NCBI Taxonomy" id="27381"/>
    <lineage>
        <taxon>Eukaryota</taxon>
        <taxon>Fungi</taxon>
        <taxon>Fungi incertae sedis</taxon>
        <taxon>Mucoromycota</taxon>
        <taxon>Glomeromycotina</taxon>
        <taxon>Glomeromycetes</taxon>
        <taxon>Glomerales</taxon>
        <taxon>Glomeraceae</taxon>
        <taxon>Funneliformis</taxon>
    </lineage>
</organism>
<comment type="caution">
    <text evidence="1">The sequence shown here is derived from an EMBL/GenBank/DDBJ whole genome shotgun (WGS) entry which is preliminary data.</text>
</comment>
<proteinExistence type="predicted"/>
<reference evidence="1" key="1">
    <citation type="submission" date="2021-06" db="EMBL/GenBank/DDBJ databases">
        <authorList>
            <person name="Kallberg Y."/>
            <person name="Tangrot J."/>
            <person name="Rosling A."/>
        </authorList>
    </citation>
    <scope>NUCLEOTIDE SEQUENCE</scope>
    <source>
        <strain evidence="1">87-6 pot B 2015</strain>
    </source>
</reference>
<dbReference type="Proteomes" id="UP000789375">
    <property type="component" value="Unassembled WGS sequence"/>
</dbReference>
<dbReference type="EMBL" id="CAJVPP010001745">
    <property type="protein sequence ID" value="CAG8571123.1"/>
    <property type="molecule type" value="Genomic_DNA"/>
</dbReference>
<gene>
    <name evidence="1" type="ORF">FMOSSE_LOCUS7458</name>
</gene>
<name>A0A9N9BMR8_FUNMO</name>
<accession>A0A9N9BMR8</accession>
<sequence length="100" mass="11254">MKVSEICSDDLDLYVCILRSDYGSSLKIDHGRTIIIKQHSKDDDDIRLISSEGSTVLKADDQNVQESPKQEITMAAVPITKFHLLISEIETAFNEMLTLK</sequence>
<protein>
    <submittedName>
        <fullName evidence="1">2189_t:CDS:1</fullName>
    </submittedName>
</protein>
<dbReference type="AlphaFoldDB" id="A0A9N9BMR8"/>
<keyword evidence="2" id="KW-1185">Reference proteome</keyword>